<dbReference type="InterPro" id="IPR021803">
    <property type="entry name" value="DUF3373"/>
</dbReference>
<reference evidence="2 3" key="1">
    <citation type="journal article" date="2017" name="Syst. Appl. Microbiol.">
        <title>Lebetimonas natsushimae sp. nov., a novel strictly anaerobic, moderately thermophilic chemoautotroph isolated from a deep-sea hydrothermal vent polychaete nest in the Mid-Okinawa Trough.</title>
        <authorList>
            <person name="Nagata R."/>
            <person name="Takaki Y."/>
            <person name="Tame A."/>
            <person name="Nunoura T."/>
            <person name="Muto H."/>
            <person name="Mino S."/>
            <person name="Sawayama S."/>
            <person name="Takai K."/>
            <person name="Nakagawa S."/>
        </authorList>
    </citation>
    <scope>NUCLEOTIDE SEQUENCE [LARGE SCALE GENOMIC DNA]</scope>
    <source>
        <strain evidence="2 3">HS1857</strain>
    </source>
</reference>
<dbReference type="OrthoDB" id="9760233at2"/>
<gene>
    <name evidence="2" type="ORF">LNAT_P0440</name>
</gene>
<sequence>MKKILLSASVVAGLFAQPTVEQLQKQIELLQQQLNQLKASQQKVEKKVEEQNSRYYKKVSPVVANSHLFWGFDLRTAFDYINKETTKGYIYGVDPMTMKVNVTGKPADEKHHIGQVLQNRVILTGVYKPADNLKATVRVEANKVFGGNSINGMNQPFQNYDWIANETPDDAYIRIKEAFFNYYFGPDNGLMFSAGRRPATQGFPANLVDEDSANSPLGHLINMEFDGFSFEIGNPLFAKLSDKFADWGTWMKFCLGRGYTDTTGKWSMSNENPDYTKTGTRHADFGGFLLIPYDDGQYSLKTETVWAFNLQGFEMQVPNYEMAKNQFNQALAYNMDLTGTSVPAKMDTLGNYFGENVVFAAQGIGDGISDFLDNTTAFASWALSQTRPKSGKRMLGSTQKKTGHSFWIGADMPGFGDNDRFGVSYVYGSKYWRSFTYGEDTLAGSIAAVRGHAYDVYYNHEIIPHLTAQLRYTYIDYAHPGSDAFFGDMGDPDLTAFSYVKKAQDIRAYIRYNF</sequence>
<proteinExistence type="predicted"/>
<accession>A0A292YCU9</accession>
<dbReference type="Proteomes" id="UP000217944">
    <property type="component" value="Unassembled WGS sequence"/>
</dbReference>
<evidence type="ECO:0008006" key="4">
    <source>
        <dbReference type="Google" id="ProtNLM"/>
    </source>
</evidence>
<comment type="caution">
    <text evidence="2">The sequence shown here is derived from an EMBL/GenBank/DDBJ whole genome shotgun (WGS) entry which is preliminary data.</text>
</comment>
<dbReference type="EMBL" id="BDME01000001">
    <property type="protein sequence ID" value="GAX87145.1"/>
    <property type="molecule type" value="Genomic_DNA"/>
</dbReference>
<feature type="coiled-coil region" evidence="1">
    <location>
        <begin position="20"/>
        <end position="54"/>
    </location>
</feature>
<protein>
    <recommendedName>
        <fullName evidence="4">DUF3373 domain-containing protein</fullName>
    </recommendedName>
</protein>
<dbReference type="RefSeq" id="WP_096258296.1">
    <property type="nucleotide sequence ID" value="NZ_BDME01000001.1"/>
</dbReference>
<evidence type="ECO:0000313" key="2">
    <source>
        <dbReference type="EMBL" id="GAX87145.1"/>
    </source>
</evidence>
<organism evidence="2 3">
    <name type="scientific">Lebetimonas natsushimae</name>
    <dbReference type="NCBI Taxonomy" id="1936991"/>
    <lineage>
        <taxon>Bacteria</taxon>
        <taxon>Pseudomonadati</taxon>
        <taxon>Campylobacterota</taxon>
        <taxon>Epsilonproteobacteria</taxon>
        <taxon>Nautiliales</taxon>
        <taxon>Nautiliaceae</taxon>
        <taxon>Lebetimonas</taxon>
    </lineage>
</organism>
<evidence type="ECO:0000313" key="3">
    <source>
        <dbReference type="Proteomes" id="UP000217944"/>
    </source>
</evidence>
<dbReference type="Pfam" id="PF11853">
    <property type="entry name" value="DUF3373"/>
    <property type="match status" value="1"/>
</dbReference>
<keyword evidence="1" id="KW-0175">Coiled coil</keyword>
<keyword evidence="3" id="KW-1185">Reference proteome</keyword>
<name>A0A292YCU9_9BACT</name>
<evidence type="ECO:0000256" key="1">
    <source>
        <dbReference type="SAM" id="Coils"/>
    </source>
</evidence>
<dbReference type="AlphaFoldDB" id="A0A292YCU9"/>